<sequence length="513" mass="59256">MRTSFLFLLLFAGTLSVQAQRLYVLNGDRLRKNVAYFNAVDAEEAVKNYVPNAASYDWLMANVPLFDCPDSVLQTVYDFRWWSLRKHLKETPDGFIFTEFITKVNHAGKHNAISSALGHHIYEGRWLRNQQYLDDYIRFWLYVDPKHSVQRFHAFSSWIDDAVYARYLVQPDGEFIHQNLPALAADYRRWEEERCLPGGLFYQFDVKDAMEESISGSRKEKNRRPTINSYMFGNALAISRMAKLIGNDSLQVVYKKEADRLQKLTVDSLWDARAVFFKVKKEKGGFADAREAIGYIPWYFNLPADKPEYAAAWDQLTDEKGFRAKWGLTTAERRHPLFRTHGSGHGCEWDGPVWPYATTQTLKALANLLDNYRHHGTMTPPVFYGELLRYARSHTLNGHIYLGEYQDEKTGEWLKGDIPRSKFYNHSGFADLVINDLIGIRPAEGNSLDIKPLLPENTWDWFCLDGVPYHGRTLTVLYDRTGRKYGKGKGFLVFADGKKVAQARTVRPLRVTL</sequence>
<dbReference type="Proteomes" id="UP000198901">
    <property type="component" value="Unassembled WGS sequence"/>
</dbReference>
<dbReference type="Pfam" id="PF03633">
    <property type="entry name" value="Glyco_hydro_65C"/>
    <property type="match status" value="1"/>
</dbReference>
<name>A0A1G9HDG6_9BACT</name>
<evidence type="ECO:0000256" key="1">
    <source>
        <dbReference type="SAM" id="SignalP"/>
    </source>
</evidence>
<evidence type="ECO:0000313" key="5">
    <source>
        <dbReference type="Proteomes" id="UP000198901"/>
    </source>
</evidence>
<reference evidence="4 5" key="1">
    <citation type="submission" date="2016-10" db="EMBL/GenBank/DDBJ databases">
        <authorList>
            <person name="de Groot N.N."/>
        </authorList>
    </citation>
    <scope>NUCLEOTIDE SEQUENCE [LARGE SCALE GENOMIC DNA]</scope>
    <source>
        <strain evidence="4 5">DSM 21668</strain>
    </source>
</reference>
<protein>
    <recommendedName>
        <fullName evidence="6">Trehalase</fullName>
    </recommendedName>
</protein>
<dbReference type="EMBL" id="FNGS01000001">
    <property type="protein sequence ID" value="SDL10866.1"/>
    <property type="molecule type" value="Genomic_DNA"/>
</dbReference>
<dbReference type="OrthoDB" id="231241at2"/>
<evidence type="ECO:0000259" key="2">
    <source>
        <dbReference type="Pfam" id="PF03633"/>
    </source>
</evidence>
<evidence type="ECO:0000313" key="4">
    <source>
        <dbReference type="EMBL" id="SDL10866.1"/>
    </source>
</evidence>
<feature type="domain" description="Mannosylglycerate hydrolase MGH1-like glycoside hydrolase" evidence="3">
    <location>
        <begin position="110"/>
        <end position="427"/>
    </location>
</feature>
<gene>
    <name evidence="4" type="ORF">SAMN04488090_0006</name>
</gene>
<evidence type="ECO:0008006" key="6">
    <source>
        <dbReference type="Google" id="ProtNLM"/>
    </source>
</evidence>
<dbReference type="Gene3D" id="1.50.10.10">
    <property type="match status" value="1"/>
</dbReference>
<proteinExistence type="predicted"/>
<dbReference type="RefSeq" id="WP_093196283.1">
    <property type="nucleotide sequence ID" value="NZ_FNGS01000001.1"/>
</dbReference>
<organism evidence="4 5">
    <name type="scientific">Siphonobacter aquaeclarae</name>
    <dbReference type="NCBI Taxonomy" id="563176"/>
    <lineage>
        <taxon>Bacteria</taxon>
        <taxon>Pseudomonadati</taxon>
        <taxon>Bacteroidota</taxon>
        <taxon>Cytophagia</taxon>
        <taxon>Cytophagales</taxon>
        <taxon>Cytophagaceae</taxon>
        <taxon>Siphonobacter</taxon>
    </lineage>
</organism>
<dbReference type="InterPro" id="IPR005194">
    <property type="entry name" value="Glyco_hydro_65_C"/>
</dbReference>
<feature type="domain" description="Glycoside hydrolase family 65 C-terminal" evidence="2">
    <location>
        <begin position="444"/>
        <end position="500"/>
    </location>
</feature>
<dbReference type="GO" id="GO:0005975">
    <property type="term" value="P:carbohydrate metabolic process"/>
    <property type="evidence" value="ECO:0007669"/>
    <property type="project" value="InterPro"/>
</dbReference>
<dbReference type="InterPro" id="IPR054491">
    <property type="entry name" value="MGH1-like_GH"/>
</dbReference>
<keyword evidence="1" id="KW-0732">Signal</keyword>
<dbReference type="InterPro" id="IPR008928">
    <property type="entry name" value="6-hairpin_glycosidase_sf"/>
</dbReference>
<dbReference type="SUPFAM" id="SSF48208">
    <property type="entry name" value="Six-hairpin glycosidases"/>
    <property type="match status" value="1"/>
</dbReference>
<evidence type="ECO:0000259" key="3">
    <source>
        <dbReference type="Pfam" id="PF22422"/>
    </source>
</evidence>
<dbReference type="STRING" id="563176.SAMN04488090_0006"/>
<feature type="chain" id="PRO_5011678576" description="Trehalase" evidence="1">
    <location>
        <begin position="20"/>
        <end position="513"/>
    </location>
</feature>
<accession>A0A1G9HDG6</accession>
<keyword evidence="5" id="KW-1185">Reference proteome</keyword>
<feature type="signal peptide" evidence="1">
    <location>
        <begin position="1"/>
        <end position="19"/>
    </location>
</feature>
<dbReference type="AlphaFoldDB" id="A0A1G9HDG6"/>
<dbReference type="InterPro" id="IPR012341">
    <property type="entry name" value="6hp_glycosidase-like_sf"/>
</dbReference>
<dbReference type="Pfam" id="PF22422">
    <property type="entry name" value="MGH1-like_GH"/>
    <property type="match status" value="1"/>
</dbReference>